<name>A0A0G0IFW1_9BACT</name>
<reference evidence="2 3" key="1">
    <citation type="journal article" date="2015" name="Nature">
        <title>rRNA introns, odd ribosomes, and small enigmatic genomes across a large radiation of phyla.</title>
        <authorList>
            <person name="Brown C.T."/>
            <person name="Hug L.A."/>
            <person name="Thomas B.C."/>
            <person name="Sharon I."/>
            <person name="Castelle C.J."/>
            <person name="Singh A."/>
            <person name="Wilkins M.J."/>
            <person name="Williams K.H."/>
            <person name="Banfield J.F."/>
        </authorList>
    </citation>
    <scope>NUCLEOTIDE SEQUENCE [LARGE SCALE GENOMIC DNA]</scope>
</reference>
<feature type="transmembrane region" description="Helical" evidence="1">
    <location>
        <begin position="99"/>
        <end position="120"/>
    </location>
</feature>
<gene>
    <name evidence="2" type="ORF">US68_C0010G0023</name>
</gene>
<evidence type="ECO:0000313" key="2">
    <source>
        <dbReference type="EMBL" id="KKQ49890.1"/>
    </source>
</evidence>
<keyword evidence="1" id="KW-1133">Transmembrane helix</keyword>
<dbReference type="InterPro" id="IPR043993">
    <property type="entry name" value="T4SS_pilin"/>
</dbReference>
<dbReference type="Pfam" id="PF18895">
    <property type="entry name" value="T4SS_pilin"/>
    <property type="match status" value="1"/>
</dbReference>
<comment type="caution">
    <text evidence="2">The sequence shown here is derived from an EMBL/GenBank/DDBJ whole genome shotgun (WGS) entry which is preliminary data.</text>
</comment>
<accession>A0A0G0IFW1</accession>
<sequence>MKLPSTIGVFAGITATFLSSVKPVSAMETLCADGISVNTALGCIPVQMDKFIAWLLPYLFGIGGGIAFLLIIYGFILITTSNGDPKAVQGAKETITSALVGLLICIFAIFLLRLITVDILKIPGIS</sequence>
<dbReference type="Proteomes" id="UP000034231">
    <property type="component" value="Unassembled WGS sequence"/>
</dbReference>
<organism evidence="2 3">
    <name type="scientific">Candidatus Shapirobacteria bacterium GW2011_GWE1_38_10</name>
    <dbReference type="NCBI Taxonomy" id="1618488"/>
    <lineage>
        <taxon>Bacteria</taxon>
        <taxon>Candidatus Shapironibacteriota</taxon>
    </lineage>
</organism>
<dbReference type="EMBL" id="LBTX01000010">
    <property type="protein sequence ID" value="KKQ49890.1"/>
    <property type="molecule type" value="Genomic_DNA"/>
</dbReference>
<dbReference type="AlphaFoldDB" id="A0A0G0IFW1"/>
<keyword evidence="1" id="KW-0812">Transmembrane</keyword>
<evidence type="ECO:0000313" key="3">
    <source>
        <dbReference type="Proteomes" id="UP000034231"/>
    </source>
</evidence>
<protein>
    <submittedName>
        <fullName evidence="2">Uncharacterized protein</fullName>
    </submittedName>
</protein>
<proteinExistence type="predicted"/>
<feature type="transmembrane region" description="Helical" evidence="1">
    <location>
        <begin position="55"/>
        <end position="78"/>
    </location>
</feature>
<keyword evidence="1" id="KW-0472">Membrane</keyword>
<evidence type="ECO:0000256" key="1">
    <source>
        <dbReference type="SAM" id="Phobius"/>
    </source>
</evidence>